<dbReference type="AlphaFoldDB" id="A0AAV2NRC5"/>
<gene>
    <name evidence="1" type="ORF">LPLAT_LOCUS8660</name>
</gene>
<organism evidence="1 2">
    <name type="scientific">Lasius platythorax</name>
    <dbReference type="NCBI Taxonomy" id="488582"/>
    <lineage>
        <taxon>Eukaryota</taxon>
        <taxon>Metazoa</taxon>
        <taxon>Ecdysozoa</taxon>
        <taxon>Arthropoda</taxon>
        <taxon>Hexapoda</taxon>
        <taxon>Insecta</taxon>
        <taxon>Pterygota</taxon>
        <taxon>Neoptera</taxon>
        <taxon>Endopterygota</taxon>
        <taxon>Hymenoptera</taxon>
        <taxon>Apocrita</taxon>
        <taxon>Aculeata</taxon>
        <taxon>Formicoidea</taxon>
        <taxon>Formicidae</taxon>
        <taxon>Formicinae</taxon>
        <taxon>Lasius</taxon>
        <taxon>Lasius</taxon>
    </lineage>
</organism>
<dbReference type="EMBL" id="OZ034827">
    <property type="protein sequence ID" value="CAL1682787.1"/>
    <property type="molecule type" value="Genomic_DNA"/>
</dbReference>
<name>A0AAV2NRC5_9HYME</name>
<protein>
    <submittedName>
        <fullName evidence="1">Uncharacterized protein</fullName>
    </submittedName>
</protein>
<keyword evidence="2" id="KW-1185">Reference proteome</keyword>
<accession>A0AAV2NRC5</accession>
<evidence type="ECO:0000313" key="2">
    <source>
        <dbReference type="Proteomes" id="UP001497644"/>
    </source>
</evidence>
<evidence type="ECO:0000313" key="1">
    <source>
        <dbReference type="EMBL" id="CAL1682787.1"/>
    </source>
</evidence>
<sequence length="330" mass="38184">MSQSREPNPHSRWNEPCIHRYSSLHSVPTSDEEKASQAYSPLLTATHSHLVAQEKLTSACCICCEQCNGPKSSRRLAAINYKETLQVYLIRTQVEETVMDDKQATLMQHLSLISNVFEAAVQHMQSLQVSYLAAKRVFDMSHAILACHLSSSANYTNNDFVSYHGQIEIEKEKRMSNLRELMECCSKNIIFPKDMCALLDDHWDRRKNFFLASANFKNLLENSRLSVSQMEKLQRQHDTILKDFQQSRLLLDKELSKIINLRLEVLQQFFHKIAELFGDVNYNMHTANLLELISMNLRQIDPDTGKDMLHEEETSKEICEKCKVNRVDKK</sequence>
<proteinExistence type="predicted"/>
<dbReference type="Proteomes" id="UP001497644">
    <property type="component" value="Chromosome 4"/>
</dbReference>
<reference evidence="1" key="1">
    <citation type="submission" date="2024-04" db="EMBL/GenBank/DDBJ databases">
        <authorList>
            <consortium name="Molecular Ecology Group"/>
        </authorList>
    </citation>
    <scope>NUCLEOTIDE SEQUENCE</scope>
</reference>